<evidence type="ECO:0000256" key="7">
    <source>
        <dbReference type="ARBA" id="ARBA00022840"/>
    </source>
</evidence>
<feature type="transmembrane region" description="Helical" evidence="11">
    <location>
        <begin position="671"/>
        <end position="692"/>
    </location>
</feature>
<dbReference type="GO" id="GO:0005524">
    <property type="term" value="F:ATP binding"/>
    <property type="evidence" value="ECO:0007669"/>
    <property type="project" value="UniProtKB-KW"/>
</dbReference>
<feature type="transmembrane region" description="Helical" evidence="11">
    <location>
        <begin position="1430"/>
        <end position="1448"/>
    </location>
</feature>
<evidence type="ECO:0000313" key="13">
    <source>
        <dbReference type="EnsemblPlants" id="Pp3c5_3340V3.2"/>
    </source>
</evidence>
<feature type="transmembrane region" description="Helical" evidence="11">
    <location>
        <begin position="712"/>
        <end position="732"/>
    </location>
</feature>
<evidence type="ECO:0000313" key="14">
    <source>
        <dbReference type="Proteomes" id="UP000006727"/>
    </source>
</evidence>
<dbReference type="InterPro" id="IPR027417">
    <property type="entry name" value="P-loop_NTPase"/>
</dbReference>
<dbReference type="PROSITE" id="PS50893">
    <property type="entry name" value="ABC_TRANSPORTER_2"/>
    <property type="match status" value="2"/>
</dbReference>
<dbReference type="CDD" id="cd03232">
    <property type="entry name" value="ABCG_PDR_domain2"/>
    <property type="match status" value="1"/>
</dbReference>
<feature type="compositionally biased region" description="Polar residues" evidence="10">
    <location>
        <begin position="866"/>
        <end position="877"/>
    </location>
</feature>
<dbReference type="FunFam" id="3.40.50.300:FF:000059">
    <property type="entry name" value="ABC transporter G family member 40"/>
    <property type="match status" value="1"/>
</dbReference>
<dbReference type="Pfam" id="PF08370">
    <property type="entry name" value="PDR_assoc"/>
    <property type="match status" value="1"/>
</dbReference>
<dbReference type="InterPro" id="IPR029481">
    <property type="entry name" value="ABC_trans_N"/>
</dbReference>
<feature type="transmembrane region" description="Helical" evidence="11">
    <location>
        <begin position="795"/>
        <end position="819"/>
    </location>
</feature>
<evidence type="ECO:0000256" key="3">
    <source>
        <dbReference type="ARBA" id="ARBA00022448"/>
    </source>
</evidence>
<evidence type="ECO:0000256" key="2">
    <source>
        <dbReference type="ARBA" id="ARBA00006012"/>
    </source>
</evidence>
<feature type="domain" description="ABC transporter" evidence="12">
    <location>
        <begin position="913"/>
        <end position="1165"/>
    </location>
</feature>
<keyword evidence="7" id="KW-0067">ATP-binding</keyword>
<evidence type="ECO:0000259" key="12">
    <source>
        <dbReference type="PROSITE" id="PS50893"/>
    </source>
</evidence>
<dbReference type="Pfam" id="PF01061">
    <property type="entry name" value="ABC2_membrane"/>
    <property type="match status" value="2"/>
</dbReference>
<keyword evidence="14" id="KW-1185">Reference proteome</keyword>
<comment type="subcellular location">
    <subcellularLocation>
        <location evidence="1">Membrane</location>
        <topology evidence="1">Multi-pass membrane protein</topology>
    </subcellularLocation>
</comment>
<feature type="transmembrane region" description="Helical" evidence="11">
    <location>
        <begin position="1289"/>
        <end position="1309"/>
    </location>
</feature>
<keyword evidence="9 11" id="KW-0472">Membrane</keyword>
<feature type="transmembrane region" description="Helical" evidence="11">
    <location>
        <begin position="1485"/>
        <end position="1508"/>
    </location>
</feature>
<keyword evidence="6" id="KW-0547">Nucleotide-binding</keyword>
<feature type="transmembrane region" description="Helical" evidence="11">
    <location>
        <begin position="567"/>
        <end position="588"/>
    </location>
</feature>
<dbReference type="EnsemblPlants" id="Pp3c5_3340V3.2">
    <property type="protein sequence ID" value="Pp3c5_3340V3.2"/>
    <property type="gene ID" value="Pp3c5_3340"/>
</dbReference>
<feature type="compositionally biased region" description="Polar residues" evidence="10">
    <location>
        <begin position="19"/>
        <end position="29"/>
    </location>
</feature>
<dbReference type="PANTHER" id="PTHR19241">
    <property type="entry name" value="ATP-BINDING CASSETTE TRANSPORTER"/>
    <property type="match status" value="1"/>
</dbReference>
<organism evidence="13 14">
    <name type="scientific">Physcomitrium patens</name>
    <name type="common">Spreading-leaved earth moss</name>
    <name type="synonym">Physcomitrella patens</name>
    <dbReference type="NCBI Taxonomy" id="3218"/>
    <lineage>
        <taxon>Eukaryota</taxon>
        <taxon>Viridiplantae</taxon>
        <taxon>Streptophyta</taxon>
        <taxon>Embryophyta</taxon>
        <taxon>Bryophyta</taxon>
        <taxon>Bryophytina</taxon>
        <taxon>Bryopsida</taxon>
        <taxon>Funariidae</taxon>
        <taxon>Funariales</taxon>
        <taxon>Funariaceae</taxon>
        <taxon>Physcomitrium</taxon>
    </lineage>
</organism>
<dbReference type="GO" id="GO:0140359">
    <property type="term" value="F:ABC-type transporter activity"/>
    <property type="evidence" value="ECO:0007669"/>
    <property type="project" value="InterPro"/>
</dbReference>
<dbReference type="FunFam" id="3.40.50.300:FF:000179">
    <property type="entry name" value="ABC transporter G family member 34"/>
    <property type="match status" value="1"/>
</dbReference>
<feature type="transmembrane region" description="Helical" evidence="11">
    <location>
        <begin position="600"/>
        <end position="619"/>
    </location>
</feature>
<feature type="domain" description="ABC transporter" evidence="12">
    <location>
        <begin position="198"/>
        <end position="471"/>
    </location>
</feature>
<proteinExistence type="inferred from homology"/>
<evidence type="ECO:0000256" key="1">
    <source>
        <dbReference type="ARBA" id="ARBA00004141"/>
    </source>
</evidence>
<feature type="transmembrane region" description="Helical" evidence="11">
    <location>
        <begin position="1259"/>
        <end position="1277"/>
    </location>
</feature>
<dbReference type="SUPFAM" id="SSF52540">
    <property type="entry name" value="P-loop containing nucleoside triphosphate hydrolases"/>
    <property type="match status" value="2"/>
</dbReference>
<evidence type="ECO:0000256" key="9">
    <source>
        <dbReference type="ARBA" id="ARBA00023136"/>
    </source>
</evidence>
<dbReference type="Proteomes" id="UP000006727">
    <property type="component" value="Chromosome 5"/>
</dbReference>
<feature type="region of interest" description="Disordered" evidence="10">
    <location>
        <begin position="1"/>
        <end position="41"/>
    </location>
</feature>
<gene>
    <name evidence="13" type="primary">LOC112282302</name>
</gene>
<evidence type="ECO:0000256" key="4">
    <source>
        <dbReference type="ARBA" id="ARBA00022692"/>
    </source>
</evidence>
<dbReference type="Pfam" id="PF14510">
    <property type="entry name" value="ABC_trans_N"/>
    <property type="match status" value="1"/>
</dbReference>
<evidence type="ECO:0000256" key="11">
    <source>
        <dbReference type="SAM" id="Phobius"/>
    </source>
</evidence>
<dbReference type="Gene3D" id="3.40.50.300">
    <property type="entry name" value="P-loop containing nucleotide triphosphate hydrolases"/>
    <property type="match status" value="2"/>
</dbReference>
<keyword evidence="5" id="KW-0677">Repeat</keyword>
<dbReference type="Pfam" id="PF19055">
    <property type="entry name" value="ABC2_membrane_7"/>
    <property type="match status" value="2"/>
</dbReference>
<reference evidence="13 14" key="1">
    <citation type="journal article" date="2008" name="Science">
        <title>The Physcomitrella genome reveals evolutionary insights into the conquest of land by plants.</title>
        <authorList>
            <person name="Rensing S."/>
            <person name="Lang D."/>
            <person name="Zimmer A."/>
            <person name="Terry A."/>
            <person name="Salamov A."/>
            <person name="Shapiro H."/>
            <person name="Nishiyama T."/>
            <person name="Perroud P.-F."/>
            <person name="Lindquist E."/>
            <person name="Kamisugi Y."/>
            <person name="Tanahashi T."/>
            <person name="Sakakibara K."/>
            <person name="Fujita T."/>
            <person name="Oishi K."/>
            <person name="Shin-I T."/>
            <person name="Kuroki Y."/>
            <person name="Toyoda A."/>
            <person name="Suzuki Y."/>
            <person name="Hashimoto A."/>
            <person name="Yamaguchi K."/>
            <person name="Sugano A."/>
            <person name="Kohara Y."/>
            <person name="Fujiyama A."/>
            <person name="Anterola A."/>
            <person name="Aoki S."/>
            <person name="Ashton N."/>
            <person name="Barbazuk W.B."/>
            <person name="Barker E."/>
            <person name="Bennetzen J."/>
            <person name="Bezanilla M."/>
            <person name="Blankenship R."/>
            <person name="Cho S.H."/>
            <person name="Dutcher S."/>
            <person name="Estelle M."/>
            <person name="Fawcett J.A."/>
            <person name="Gundlach H."/>
            <person name="Hanada K."/>
            <person name="Heyl A."/>
            <person name="Hicks K.A."/>
            <person name="Hugh J."/>
            <person name="Lohr M."/>
            <person name="Mayer K."/>
            <person name="Melkozernov A."/>
            <person name="Murata T."/>
            <person name="Nelson D."/>
            <person name="Pils B."/>
            <person name="Prigge M."/>
            <person name="Reiss B."/>
            <person name="Renner T."/>
            <person name="Rombauts S."/>
            <person name="Rushton P."/>
            <person name="Sanderfoot A."/>
            <person name="Schween G."/>
            <person name="Shiu S.-H."/>
            <person name="Stueber K."/>
            <person name="Theodoulou F.L."/>
            <person name="Tu H."/>
            <person name="Van de Peer Y."/>
            <person name="Verrier P.J."/>
            <person name="Waters E."/>
            <person name="Wood A."/>
            <person name="Yang L."/>
            <person name="Cove D."/>
            <person name="Cuming A."/>
            <person name="Hasebe M."/>
            <person name="Lucas S."/>
            <person name="Mishler D.B."/>
            <person name="Reski R."/>
            <person name="Grigoriev I."/>
            <person name="Quatrano R.S."/>
            <person name="Boore J.L."/>
        </authorList>
    </citation>
    <scope>NUCLEOTIDE SEQUENCE [LARGE SCALE GENOMIC DNA]</scope>
    <source>
        <strain evidence="13 14">cv. Gransden 2004</strain>
    </source>
</reference>
<dbReference type="InterPro" id="IPR043926">
    <property type="entry name" value="ABCG_dom"/>
</dbReference>
<dbReference type="EMBL" id="ABEU02000005">
    <property type="status" value="NOT_ANNOTATED_CDS"/>
    <property type="molecule type" value="Genomic_DNA"/>
</dbReference>
<feature type="transmembrane region" description="Helical" evidence="11">
    <location>
        <begin position="1345"/>
        <end position="1365"/>
    </location>
</feature>
<feature type="transmembrane region" description="Helical" evidence="11">
    <location>
        <begin position="1372"/>
        <end position="1390"/>
    </location>
</feature>
<keyword evidence="8 11" id="KW-1133">Transmembrane helix</keyword>
<name>A0A7I4FR14_PHYPA</name>
<keyword evidence="3" id="KW-0813">Transport</keyword>
<dbReference type="InterPro" id="IPR013581">
    <property type="entry name" value="PDR_assoc"/>
</dbReference>
<dbReference type="Pfam" id="PF00005">
    <property type="entry name" value="ABC_tran"/>
    <property type="match status" value="2"/>
</dbReference>
<dbReference type="InParanoid" id="A0A7I4FR14"/>
<reference evidence="13" key="3">
    <citation type="submission" date="2020-12" db="UniProtKB">
        <authorList>
            <consortium name="EnsemblPlants"/>
        </authorList>
    </citation>
    <scope>IDENTIFICATION</scope>
</reference>
<dbReference type="GO" id="GO:0016887">
    <property type="term" value="F:ATP hydrolysis activity"/>
    <property type="evidence" value="ECO:0007669"/>
    <property type="project" value="InterPro"/>
</dbReference>
<protein>
    <recommendedName>
        <fullName evidence="12">ABC transporter domain-containing protein</fullName>
    </recommendedName>
</protein>
<reference evidence="13 14" key="2">
    <citation type="journal article" date="2018" name="Plant J.">
        <title>The Physcomitrella patens chromosome-scale assembly reveals moss genome structure and evolution.</title>
        <authorList>
            <person name="Lang D."/>
            <person name="Ullrich K.K."/>
            <person name="Murat F."/>
            <person name="Fuchs J."/>
            <person name="Jenkins J."/>
            <person name="Haas F.B."/>
            <person name="Piednoel M."/>
            <person name="Gundlach H."/>
            <person name="Van Bel M."/>
            <person name="Meyberg R."/>
            <person name="Vives C."/>
            <person name="Morata J."/>
            <person name="Symeonidi A."/>
            <person name="Hiss M."/>
            <person name="Muchero W."/>
            <person name="Kamisugi Y."/>
            <person name="Saleh O."/>
            <person name="Blanc G."/>
            <person name="Decker E.L."/>
            <person name="van Gessel N."/>
            <person name="Grimwood J."/>
            <person name="Hayes R.D."/>
            <person name="Graham S.W."/>
            <person name="Gunter L.E."/>
            <person name="McDaniel S.F."/>
            <person name="Hoernstein S.N.W."/>
            <person name="Larsson A."/>
            <person name="Li F.W."/>
            <person name="Perroud P.F."/>
            <person name="Phillips J."/>
            <person name="Ranjan P."/>
            <person name="Rokshar D.S."/>
            <person name="Rothfels C.J."/>
            <person name="Schneider L."/>
            <person name="Shu S."/>
            <person name="Stevenson D.W."/>
            <person name="Thummler F."/>
            <person name="Tillich M."/>
            <person name="Villarreal Aguilar J.C."/>
            <person name="Widiez T."/>
            <person name="Wong G.K."/>
            <person name="Wymore A."/>
            <person name="Zhang Y."/>
            <person name="Zimmer A.D."/>
            <person name="Quatrano R.S."/>
            <person name="Mayer K.F.X."/>
            <person name="Goodstein D."/>
            <person name="Casacuberta J.M."/>
            <person name="Vandepoele K."/>
            <person name="Reski R."/>
            <person name="Cuming A.C."/>
            <person name="Tuskan G.A."/>
            <person name="Maumus F."/>
            <person name="Salse J."/>
            <person name="Schmutz J."/>
            <person name="Rensing S.A."/>
        </authorList>
    </citation>
    <scope>NUCLEOTIDE SEQUENCE [LARGE SCALE GENOMIC DNA]</scope>
    <source>
        <strain evidence="13 14">cv. Gransden 2004</strain>
    </source>
</reference>
<keyword evidence="4 11" id="KW-0812">Transmembrane</keyword>
<evidence type="ECO:0000256" key="10">
    <source>
        <dbReference type="SAM" id="MobiDB-lite"/>
    </source>
</evidence>
<dbReference type="InterPro" id="IPR003439">
    <property type="entry name" value="ABC_transporter-like_ATP-bd"/>
</dbReference>
<evidence type="ECO:0000256" key="6">
    <source>
        <dbReference type="ARBA" id="ARBA00022741"/>
    </source>
</evidence>
<dbReference type="InterPro" id="IPR034003">
    <property type="entry name" value="ABCG_PDR_2"/>
</dbReference>
<feature type="transmembrane region" description="Helical" evidence="11">
    <location>
        <begin position="1396"/>
        <end position="1418"/>
    </location>
</feature>
<evidence type="ECO:0000256" key="5">
    <source>
        <dbReference type="ARBA" id="ARBA00022737"/>
    </source>
</evidence>
<dbReference type="GO" id="GO:0005886">
    <property type="term" value="C:plasma membrane"/>
    <property type="evidence" value="ECO:0007669"/>
    <property type="project" value="UniProtKB-ARBA"/>
</dbReference>
<feature type="transmembrane region" description="Helical" evidence="11">
    <location>
        <begin position="639"/>
        <end position="659"/>
    </location>
</feature>
<dbReference type="SMART" id="SM00382">
    <property type="entry name" value="AAA"/>
    <property type="match status" value="2"/>
</dbReference>
<dbReference type="Gramene" id="Pp3c5_3340V3.2">
    <property type="protein sequence ID" value="Pp3c5_3340V3.2"/>
    <property type="gene ID" value="Pp3c5_3340"/>
</dbReference>
<sequence length="1540" mass="172933">MDKDDKMNPEEDLEYGGQQPWNIQPSKSIGRSSRRGSLSRSRSLAREMLASGSIGTAAPQSYGLFGAAGNLLDAASRSSTREEDENELRWAALEKLPTYKRIRTSILQQHTGSLRELDVKKLSVADFQHLLQTLHRPTDNDDEQILAKLRKRLDRVGIELPTIEVRFENLTVEANCHVGSRGLPTLWNVFLNILESVAGFLHLSPTRKQVVTILDNVSGLIKPGRMTLLLGPPGSGKTTLLLALAAKLDPDLKVKGKVMFNGHTFDEFVVPKTAAYVSQHDLHVGELTVRETFQFSSKVQGVGHQYEILEEVAKREKESGIRPDLDVDTYMKATAMPGNKAMLAVEHIIRMLGLEICADTVVGNEMLRGISGGQKKRVTTGEMLVGPLKTLFMDEISTGLDSSTTFSIVRSLGRFTHELSATTLISLLQPAPETFNLFDDVILLSEGQVVYHGPIANVVEFFELCGFKCPERKGIADFLQEVTSRKDQEQYWADKRKPYRYVPVKCFADEFQRFHVWLRMKDELGVAYHKERSHPAALAKETYSISNKELFWATFDRELTLLKRNGIVYIIKAIQITMSAFISMTTFFRTRLHTQTVNDGGLYFNALFYAIIMFMFTGFGELASTITRLPVLIKQRDMLFIPAWAFSLSTMLLSIPGSILEVGIFTCMSYFVTGFAPNAGAFFKFALILFLIQQQAGGMFRFIGAVCRTMTLGFTLGWIILLLLFMLGGFIIPRPDIPVWWRWGFWISNMSYAVQGISSNEFTASRWKTPYTGIGGVNTVGARILQSRGQYTESYWYWISVGALLGFYAIFNIGFTLGLQFMPGVGKPQAIMSKEELEEKEVNRTGAALSKTKSASRSRSRSLASIMTSKGDTLQQSKSRRSSTNRRPSDSDVESEALQVTRGMILPFDPLIISFDDVSYFVDMPAEMKSPEMTESKLQLLNKITGAFRPGVLTALVGVSGAGKSTLMDVLAGRKTGGYIEGDIRISGYPKNQKTFARISGYCEQNDVHSPQVTVRESLIYSAWLRLASEIDDESKMAFVEEVLDLVELKALENALVGLPGITGLSTEQRKRLTIAVELVANPSIIFMDEPTSGLDARAAAVVMRTVRNTVDTGRTVVCTIHQPSIDIFEAFDELLLLKRGGQVIYAGELGFESKHMVDYFEAVPGIPKIAEGINPATWMLDVTNVDMELQLGIDFGEYYTRTELYKRNKDLVRELSVAAPGSKPLVFPSEYPLTSFQQLRCILWKQSLTHWRSPDYNLVRFAFTFFTALICGSIFWQVGHKTERSTDLVITLGALYGSTLFICFNNASTVQTMVSVERSVMYREKAAGMYSLIPYALSQVLMEVPYVVVQGTLYALITYAMLGFQWTAAKFFWYYYTNIISLLSFTYYGMMMVAITPNVILASIVSAFFSTLFNLYAGFLIPRPAIPGWWIWYYWLCPLAWIIYALIASQFGDVTDKLIIVGDETKDIIVKDYLKETFGFEHDFLPVVGPMLIVWMVIFALVFIFALKSFNFQRRMHNISTSISICGQEFIVQRKGWLV</sequence>
<dbReference type="InterPro" id="IPR013525">
    <property type="entry name" value="ABC2_TM"/>
</dbReference>
<comment type="similarity">
    <text evidence="2">Belongs to the ABC transporter superfamily. ABCG family. PDR (TC 3.A.1.205) subfamily.</text>
</comment>
<accession>A0A7I4FR14</accession>
<evidence type="ECO:0000256" key="8">
    <source>
        <dbReference type="ARBA" id="ARBA00022989"/>
    </source>
</evidence>
<feature type="region of interest" description="Disordered" evidence="10">
    <location>
        <begin position="842"/>
        <end position="896"/>
    </location>
</feature>
<dbReference type="InterPro" id="IPR003593">
    <property type="entry name" value="AAA+_ATPase"/>
</dbReference>